<reference evidence="1" key="1">
    <citation type="submission" date="2021-06" db="EMBL/GenBank/DDBJ databases">
        <title>Parelaphostrongylus tenuis whole genome reference sequence.</title>
        <authorList>
            <person name="Garwood T.J."/>
            <person name="Larsen P.A."/>
            <person name="Fountain-Jones N.M."/>
            <person name="Garbe J.R."/>
            <person name="Macchietto M.G."/>
            <person name="Kania S.A."/>
            <person name="Gerhold R.W."/>
            <person name="Richards J.E."/>
            <person name="Wolf T.M."/>
        </authorList>
    </citation>
    <scope>NUCLEOTIDE SEQUENCE</scope>
    <source>
        <strain evidence="1">MNPRO001-30</strain>
        <tissue evidence="1">Meninges</tissue>
    </source>
</reference>
<proteinExistence type="predicted"/>
<comment type="caution">
    <text evidence="1">The sequence shown here is derived from an EMBL/GenBank/DDBJ whole genome shotgun (WGS) entry which is preliminary data.</text>
</comment>
<evidence type="ECO:0000313" key="2">
    <source>
        <dbReference type="Proteomes" id="UP001196413"/>
    </source>
</evidence>
<evidence type="ECO:0000313" key="1">
    <source>
        <dbReference type="EMBL" id="KAJ1360060.1"/>
    </source>
</evidence>
<dbReference type="Proteomes" id="UP001196413">
    <property type="component" value="Unassembled WGS sequence"/>
</dbReference>
<dbReference type="AlphaFoldDB" id="A0AAD5MK62"/>
<sequence>MIYYRLFEKKIDCSQETDLNLRVGSLIDVDDWSYELRLQLQQMQCDSDRGAHCFSRVATFYCIVGV</sequence>
<dbReference type="EMBL" id="JAHQIW010003769">
    <property type="protein sequence ID" value="KAJ1360060.1"/>
    <property type="molecule type" value="Genomic_DNA"/>
</dbReference>
<name>A0AAD5MK62_PARTN</name>
<organism evidence="1 2">
    <name type="scientific">Parelaphostrongylus tenuis</name>
    <name type="common">Meningeal worm</name>
    <dbReference type="NCBI Taxonomy" id="148309"/>
    <lineage>
        <taxon>Eukaryota</taxon>
        <taxon>Metazoa</taxon>
        <taxon>Ecdysozoa</taxon>
        <taxon>Nematoda</taxon>
        <taxon>Chromadorea</taxon>
        <taxon>Rhabditida</taxon>
        <taxon>Rhabditina</taxon>
        <taxon>Rhabditomorpha</taxon>
        <taxon>Strongyloidea</taxon>
        <taxon>Metastrongylidae</taxon>
        <taxon>Parelaphostrongylus</taxon>
    </lineage>
</organism>
<accession>A0AAD5MK62</accession>
<keyword evidence="2" id="KW-1185">Reference proteome</keyword>
<protein>
    <submittedName>
        <fullName evidence="1">Uncharacterized protein</fullName>
    </submittedName>
</protein>
<gene>
    <name evidence="1" type="ORF">KIN20_018940</name>
</gene>